<evidence type="ECO:0000256" key="4">
    <source>
        <dbReference type="ARBA" id="ARBA00022753"/>
    </source>
</evidence>
<dbReference type="GO" id="GO:0043328">
    <property type="term" value="P:protein transport to vacuole involved in ubiquitin-dependent protein catabolic process via the multivesicular body sorting pathway"/>
    <property type="evidence" value="ECO:0007669"/>
    <property type="project" value="TreeGrafter"/>
</dbReference>
<name>A0A9W8HB15_9FUNG</name>
<dbReference type="InterPro" id="IPR038499">
    <property type="entry name" value="BRO1_sf"/>
</dbReference>
<comment type="caution">
    <text evidence="8">The sequence shown here is derived from an EMBL/GenBank/DDBJ whole genome shotgun (WGS) entry which is preliminary data.</text>
</comment>
<evidence type="ECO:0000313" key="8">
    <source>
        <dbReference type="EMBL" id="KAJ2778344.1"/>
    </source>
</evidence>
<feature type="compositionally biased region" description="Low complexity" evidence="6">
    <location>
        <begin position="925"/>
        <end position="935"/>
    </location>
</feature>
<evidence type="ECO:0000256" key="6">
    <source>
        <dbReference type="SAM" id="MobiDB-lite"/>
    </source>
</evidence>
<evidence type="ECO:0000256" key="3">
    <source>
        <dbReference type="ARBA" id="ARBA00022490"/>
    </source>
</evidence>
<feature type="compositionally biased region" description="Low complexity" evidence="6">
    <location>
        <begin position="806"/>
        <end position="851"/>
    </location>
</feature>
<dbReference type="Gene3D" id="1.20.120.560">
    <property type="entry name" value="alix/aip1 in complex with the ypdl late domain"/>
    <property type="match status" value="2"/>
</dbReference>
<evidence type="ECO:0000256" key="5">
    <source>
        <dbReference type="ARBA" id="ARBA00041284"/>
    </source>
</evidence>
<dbReference type="Pfam" id="PF13949">
    <property type="entry name" value="ALIX_LYPXL_bnd"/>
    <property type="match status" value="1"/>
</dbReference>
<dbReference type="Gene3D" id="1.25.40.280">
    <property type="entry name" value="alix/aip1 like domains"/>
    <property type="match status" value="1"/>
</dbReference>
<keyword evidence="9" id="KW-1185">Reference proteome</keyword>
<feature type="domain" description="BRO1" evidence="7">
    <location>
        <begin position="5"/>
        <end position="415"/>
    </location>
</feature>
<dbReference type="PROSITE" id="PS51180">
    <property type="entry name" value="BRO1"/>
    <property type="match status" value="1"/>
</dbReference>
<dbReference type="InterPro" id="IPR025304">
    <property type="entry name" value="ALIX_V_dom"/>
</dbReference>
<keyword evidence="4" id="KW-0967">Endosome</keyword>
<dbReference type="PANTHER" id="PTHR23030">
    <property type="entry name" value="PCD6 INTERACTING PROTEIN-RELATED"/>
    <property type="match status" value="1"/>
</dbReference>
<sequence length="1284" mass="140846">MAKPPCIALPFKVTAETDWVRPLRQYIARTLQDDPDAYADDCHAIQRMRQDMRGAKADETGKDIIFRYYSHLEALERRFRVGEQGVRTLFQWSDAFTGETTQQHALAFEKAGVIFNLAVAFAMQGATLLAESSSGSELDTIHTASIYFQVAADRLRFISKSFLHAPSLDLQQETVNVLDSIMMAQAQECALIRSRLENKKDVTLSKLAQQAAHMYGAIFDSLKAIADSHRLPRGWVLLMETKLRYYQAMAQYYEARSDRTRNRHGVAIARYSLAEQHAREATKLVGQFAETFFSTVSLTDGLHPESVQGLQDMIGALAASVAEELAAANHDNDVVYNDPVPTTATLPQLEAANVAAHFDINRFYASEERSHVVGGELFTRLVPMAVHEGASIYSEEKAKLLRAEEDKVNLADGELQDALSFMKLPDSLRRFDRRRSFAGASDHSGAASVASELVDPSRAVRDAAQDVQAAERTRQLADMRATVESQRARATAQLGDIRRILDDEQRASESALSDYASEPLFASYQPSSRAAAPFRDQVADNQKKLEDAAVLDSSILDDYRVVVAPWLATLQSGTDGVVSALYEHMKDMDFDDGAGSQHEAENLVDIGPGQPAGLAGQVQLIRDTYEQLLDLKKIRRSTLAEMKAFAQNDDISGALIKLSDAKALQPLFDRELRKYDGFIQRMQAAAGKQAVLVKRISDEYRGLLDLPQARAINKKWDAAEGKKSAVEAQVLKAVQVYNHVRDGLDKAGRFYGLLLEALEPLQRQTRDFAAARTAQREQLVKKILQDSAARNQAMLQERLSQYSATSSQPRQQYPPSDSQQQQHGYSQQQQQQQQYQQPMQQSYQSHGSYGQPPSARTADSYDVNQLAGQAARLTLGSPVGEPAQLPQMQQHSYATAAPQYQPNAPPPPQQQQQPQMHYAPPPPMQQQHQQHQQQYQPPPPQQYQPHVSAGQDYYADPGYQAASAAGQYGSAPNPYAPPPPPPPQRTMAEHPAVSGHQYQVHTSYAPAPAIPAQPASGPANGYGVPGAPSATYAASAHHPVYSAFSEPPAPVAAAAPAPAVHPATAQPLAGGYANHPAQGGASQQYNVHHQPGPQGHVSAPHQYSAPGVQTSPYQHPSVVADGRQQQQQQQQQRPAPHQYGVPAQMVGSTGSMGHRPPPQQQQQQQPYQQQPYQQQPYQQQPYHHSQQQQQQPLHQYGSVGYPASQQSPPPPAPAQQQAPGAYSYAYSTQQYAAVSAPYSAGPGMTQAPPPPVQSQPYGYGHPPAAAPQHQYQHGYGGNPGSLMD</sequence>
<feature type="region of interest" description="Disordered" evidence="6">
    <location>
        <begin position="800"/>
        <end position="858"/>
    </location>
</feature>
<feature type="region of interest" description="Disordered" evidence="6">
    <location>
        <begin position="1238"/>
        <end position="1284"/>
    </location>
</feature>
<organism evidence="8 9">
    <name type="scientific">Coemansia javaensis</name>
    <dbReference type="NCBI Taxonomy" id="2761396"/>
    <lineage>
        <taxon>Eukaryota</taxon>
        <taxon>Fungi</taxon>
        <taxon>Fungi incertae sedis</taxon>
        <taxon>Zoopagomycota</taxon>
        <taxon>Kickxellomycotina</taxon>
        <taxon>Kickxellomycetes</taxon>
        <taxon>Kickxellales</taxon>
        <taxon>Kickxellaceae</taxon>
        <taxon>Coemansia</taxon>
    </lineage>
</organism>
<dbReference type="Proteomes" id="UP001140217">
    <property type="component" value="Unassembled WGS sequence"/>
</dbReference>
<feature type="region of interest" description="Disordered" evidence="6">
    <location>
        <begin position="897"/>
        <end position="999"/>
    </location>
</feature>
<evidence type="ECO:0000259" key="7">
    <source>
        <dbReference type="PROSITE" id="PS51180"/>
    </source>
</evidence>
<dbReference type="InterPro" id="IPR004328">
    <property type="entry name" value="BRO1_dom"/>
</dbReference>
<gene>
    <name evidence="8" type="primary">BRO1</name>
    <name evidence="8" type="ORF">H4R18_004649</name>
</gene>
<evidence type="ECO:0000256" key="1">
    <source>
        <dbReference type="ARBA" id="ARBA00004177"/>
    </source>
</evidence>
<dbReference type="Pfam" id="PF03097">
    <property type="entry name" value="BRO1"/>
    <property type="match status" value="1"/>
</dbReference>
<dbReference type="Gene3D" id="1.20.140.50">
    <property type="entry name" value="alix/aip1 like domains"/>
    <property type="match status" value="1"/>
</dbReference>
<feature type="compositionally biased region" description="Low complexity" evidence="6">
    <location>
        <begin position="958"/>
        <end position="973"/>
    </location>
</feature>
<evidence type="ECO:0000313" key="9">
    <source>
        <dbReference type="Proteomes" id="UP001140217"/>
    </source>
</evidence>
<comment type="subcellular location">
    <subcellularLocation>
        <location evidence="2">Cytoplasm</location>
    </subcellularLocation>
    <subcellularLocation>
        <location evidence="1">Endosome</location>
    </subcellularLocation>
</comment>
<feature type="compositionally biased region" description="Gly residues" evidence="6">
    <location>
        <begin position="1274"/>
        <end position="1284"/>
    </location>
</feature>
<dbReference type="EMBL" id="JANBUL010000234">
    <property type="protein sequence ID" value="KAJ2778344.1"/>
    <property type="molecule type" value="Genomic_DNA"/>
</dbReference>
<proteinExistence type="predicted"/>
<feature type="compositionally biased region" description="Low complexity" evidence="6">
    <location>
        <begin position="1255"/>
        <end position="1273"/>
    </location>
</feature>
<evidence type="ECO:0000256" key="2">
    <source>
        <dbReference type="ARBA" id="ARBA00004496"/>
    </source>
</evidence>
<dbReference type="SMART" id="SM01041">
    <property type="entry name" value="BRO1"/>
    <property type="match status" value="1"/>
</dbReference>
<feature type="compositionally biased region" description="Low complexity" evidence="6">
    <location>
        <begin position="1160"/>
        <end position="1206"/>
    </location>
</feature>
<reference evidence="8" key="1">
    <citation type="submission" date="2022-07" db="EMBL/GenBank/DDBJ databases">
        <title>Phylogenomic reconstructions and comparative analyses of Kickxellomycotina fungi.</title>
        <authorList>
            <person name="Reynolds N.K."/>
            <person name="Stajich J.E."/>
            <person name="Barry K."/>
            <person name="Grigoriev I.V."/>
            <person name="Crous P."/>
            <person name="Smith M.E."/>
        </authorList>
    </citation>
    <scope>NUCLEOTIDE SEQUENCE</scope>
    <source>
        <strain evidence="8">NBRC 105414</strain>
    </source>
</reference>
<feature type="region of interest" description="Disordered" evidence="6">
    <location>
        <begin position="1066"/>
        <end position="1221"/>
    </location>
</feature>
<dbReference type="OrthoDB" id="2141925at2759"/>
<accession>A0A9W8HB15</accession>
<keyword evidence="3" id="KW-0963">Cytoplasm</keyword>
<dbReference type="PANTHER" id="PTHR23030:SF30">
    <property type="entry name" value="TYROSINE-PROTEIN PHOSPHATASE NON-RECEPTOR TYPE 23"/>
    <property type="match status" value="1"/>
</dbReference>
<protein>
    <recommendedName>
        <fullName evidence="5">BRO domain-containing protein 1</fullName>
    </recommendedName>
</protein>
<feature type="compositionally biased region" description="Pro residues" evidence="6">
    <location>
        <begin position="974"/>
        <end position="984"/>
    </location>
</feature>
<dbReference type="GO" id="GO:0005768">
    <property type="term" value="C:endosome"/>
    <property type="evidence" value="ECO:0007669"/>
    <property type="project" value="UniProtKB-SubCell"/>
</dbReference>